<name>A0A0R1Z472_9LACO</name>
<dbReference type="Proteomes" id="UP000051957">
    <property type="component" value="Unassembled WGS sequence"/>
</dbReference>
<dbReference type="AlphaFoldDB" id="A0A0R1Z472"/>
<dbReference type="EMBL" id="AZGK01000013">
    <property type="protein sequence ID" value="KRM45795.1"/>
    <property type="molecule type" value="Genomic_DNA"/>
</dbReference>
<evidence type="ECO:0000313" key="2">
    <source>
        <dbReference type="Proteomes" id="UP000051957"/>
    </source>
</evidence>
<proteinExistence type="predicted"/>
<comment type="caution">
    <text evidence="1">The sequence shown here is derived from an EMBL/GenBank/DDBJ whole genome shotgun (WGS) entry which is preliminary data.</text>
</comment>
<sequence>MEPQILENDEDIFKANGYHSEAYHALNHSYQEKMTDLFSRRQIDYPMKQLEFEVDTVKITSTMSQQQYLKLQGFVEAFPQKQRNGTTPVVGKDDYQSIILYDDYQLFDATQYVVRNPLGFGYTVSKYFSLSSKPALSSPHHDLTVTLSIQPNRFLNLMAEPLITLLVERVLPIMVHPQVSQLDLTLDMPLIMNNFRVQMGGEAGTKQQVIQELNAHQEYELSRIIYTNPEQTRELAVYDKYQALLDNQLIVADTNYISAREAEYYQTHAEDQQFLTRILLSVRTPAAIMRYMKSHEWLMRDVAIDYRDNSGISRFEGTDYATNGKDFRRSFNRMLTYRLREVQQRLQALPYLTDEIWRNTLS</sequence>
<protein>
    <submittedName>
        <fullName evidence="1">Uncharacterized protein</fullName>
    </submittedName>
</protein>
<gene>
    <name evidence="1" type="ORF">FC51_GL000707</name>
</gene>
<evidence type="ECO:0000313" key="1">
    <source>
        <dbReference type="EMBL" id="KRM45795.1"/>
    </source>
</evidence>
<organism evidence="1 2">
    <name type="scientific">Lentilactobacillus parabuchneri DSM 5707 = NBRC 107865</name>
    <dbReference type="NCBI Taxonomy" id="1423784"/>
    <lineage>
        <taxon>Bacteria</taxon>
        <taxon>Bacillati</taxon>
        <taxon>Bacillota</taxon>
        <taxon>Bacilli</taxon>
        <taxon>Lactobacillales</taxon>
        <taxon>Lactobacillaceae</taxon>
        <taxon>Lentilactobacillus</taxon>
    </lineage>
</organism>
<accession>A0A0R1Z472</accession>
<reference evidence="1 2" key="1">
    <citation type="journal article" date="2015" name="Genome Announc.">
        <title>Expanding the biotechnology potential of lactobacilli through comparative genomics of 213 strains and associated genera.</title>
        <authorList>
            <person name="Sun Z."/>
            <person name="Harris H.M."/>
            <person name="McCann A."/>
            <person name="Guo C."/>
            <person name="Argimon S."/>
            <person name="Zhang W."/>
            <person name="Yang X."/>
            <person name="Jeffery I.B."/>
            <person name="Cooney J.C."/>
            <person name="Kagawa T.F."/>
            <person name="Liu W."/>
            <person name="Song Y."/>
            <person name="Salvetti E."/>
            <person name="Wrobel A."/>
            <person name="Rasinkangas P."/>
            <person name="Parkhill J."/>
            <person name="Rea M.C."/>
            <person name="O'Sullivan O."/>
            <person name="Ritari J."/>
            <person name="Douillard F.P."/>
            <person name="Paul Ross R."/>
            <person name="Yang R."/>
            <person name="Briner A.E."/>
            <person name="Felis G.E."/>
            <person name="de Vos W.M."/>
            <person name="Barrangou R."/>
            <person name="Klaenhammer T.R."/>
            <person name="Caufield P.W."/>
            <person name="Cui Y."/>
            <person name="Zhang H."/>
            <person name="O'Toole P.W."/>
        </authorList>
    </citation>
    <scope>NUCLEOTIDE SEQUENCE [LARGE SCALE GENOMIC DNA]</scope>
    <source>
        <strain evidence="1 2">DSM 5707</strain>
    </source>
</reference>
<dbReference type="PATRIC" id="fig|1423784.4.peg.712"/>